<dbReference type="Proteomes" id="UP000184188">
    <property type="component" value="Unassembled WGS sequence"/>
</dbReference>
<dbReference type="VEuPathDB" id="FungiDB:ASPZODRAFT_136301"/>
<proteinExistence type="predicted"/>
<dbReference type="GO" id="GO:0070072">
    <property type="term" value="P:vacuolar proton-transporting V-type ATPase complex assembly"/>
    <property type="evidence" value="ECO:0007669"/>
    <property type="project" value="InterPro"/>
</dbReference>
<evidence type="ECO:0000313" key="3">
    <source>
        <dbReference type="EMBL" id="OJJ43439.1"/>
    </source>
</evidence>
<gene>
    <name evidence="3" type="ORF">ASPZODRAFT_136301</name>
</gene>
<feature type="compositionally biased region" description="Low complexity" evidence="2">
    <location>
        <begin position="210"/>
        <end position="224"/>
    </location>
</feature>
<keyword evidence="4" id="KW-1185">Reference proteome</keyword>
<organism evidence="3 4">
    <name type="scientific">Penicilliopsis zonata CBS 506.65</name>
    <dbReference type="NCBI Taxonomy" id="1073090"/>
    <lineage>
        <taxon>Eukaryota</taxon>
        <taxon>Fungi</taxon>
        <taxon>Dikarya</taxon>
        <taxon>Ascomycota</taxon>
        <taxon>Pezizomycotina</taxon>
        <taxon>Eurotiomycetes</taxon>
        <taxon>Eurotiomycetidae</taxon>
        <taxon>Eurotiales</taxon>
        <taxon>Aspergillaceae</taxon>
        <taxon>Penicilliopsis</taxon>
    </lineage>
</organism>
<feature type="compositionally biased region" description="Basic and acidic residues" evidence="2">
    <location>
        <begin position="150"/>
        <end position="159"/>
    </location>
</feature>
<feature type="region of interest" description="Disordered" evidence="2">
    <location>
        <begin position="141"/>
        <end position="229"/>
    </location>
</feature>
<dbReference type="EMBL" id="KV878352">
    <property type="protein sequence ID" value="OJJ43439.1"/>
    <property type="molecule type" value="Genomic_DNA"/>
</dbReference>
<dbReference type="OrthoDB" id="408631at2759"/>
<dbReference type="STRING" id="1073090.A0A1L9S8G3"/>
<accession>A0A1L9S8G3</accession>
<evidence type="ECO:0000256" key="2">
    <source>
        <dbReference type="SAM" id="MobiDB-lite"/>
    </source>
</evidence>
<dbReference type="RefSeq" id="XP_022577949.1">
    <property type="nucleotide sequence ID" value="XM_022724034.1"/>
</dbReference>
<dbReference type="InterPro" id="IPR040357">
    <property type="entry name" value="Vma22/CCDC115"/>
</dbReference>
<dbReference type="GO" id="GO:0051082">
    <property type="term" value="F:unfolded protein binding"/>
    <property type="evidence" value="ECO:0007669"/>
    <property type="project" value="TreeGrafter"/>
</dbReference>
<dbReference type="PANTHER" id="PTHR31996">
    <property type="entry name" value="COILED-COIL DOMAIN-CONTAINING PROTEIN 115"/>
    <property type="match status" value="1"/>
</dbReference>
<dbReference type="Pfam" id="PF21730">
    <property type="entry name" value="Vma22_CCDC115"/>
    <property type="match status" value="1"/>
</dbReference>
<feature type="compositionally biased region" description="Basic and acidic residues" evidence="2">
    <location>
        <begin position="167"/>
        <end position="190"/>
    </location>
</feature>
<feature type="region of interest" description="Disordered" evidence="2">
    <location>
        <begin position="35"/>
        <end position="60"/>
    </location>
</feature>
<dbReference type="AlphaFoldDB" id="A0A1L9S8G3"/>
<protein>
    <recommendedName>
        <fullName evidence="1">Vacuolar ATPase assembly protein VMA22</fullName>
    </recommendedName>
</protein>
<dbReference type="GO" id="GO:1990871">
    <property type="term" value="C:Vma12-Vma22 assembly complex"/>
    <property type="evidence" value="ECO:0007669"/>
    <property type="project" value="TreeGrafter"/>
</dbReference>
<evidence type="ECO:0000256" key="1">
    <source>
        <dbReference type="ARBA" id="ARBA00093634"/>
    </source>
</evidence>
<name>A0A1L9S8G3_9EURO</name>
<evidence type="ECO:0000313" key="4">
    <source>
        <dbReference type="Proteomes" id="UP000184188"/>
    </source>
</evidence>
<dbReference type="PANTHER" id="PTHR31996:SF2">
    <property type="entry name" value="COILED-COIL DOMAIN-CONTAINING PROTEIN 115"/>
    <property type="match status" value="1"/>
</dbReference>
<reference evidence="4" key="1">
    <citation type="journal article" date="2017" name="Genome Biol.">
        <title>Comparative genomics reveals high biological diversity and specific adaptations in the industrially and medically important fungal genus Aspergillus.</title>
        <authorList>
            <person name="de Vries R.P."/>
            <person name="Riley R."/>
            <person name="Wiebenga A."/>
            <person name="Aguilar-Osorio G."/>
            <person name="Amillis S."/>
            <person name="Uchima C.A."/>
            <person name="Anderluh G."/>
            <person name="Asadollahi M."/>
            <person name="Askin M."/>
            <person name="Barry K."/>
            <person name="Battaglia E."/>
            <person name="Bayram O."/>
            <person name="Benocci T."/>
            <person name="Braus-Stromeyer S.A."/>
            <person name="Caldana C."/>
            <person name="Canovas D."/>
            <person name="Cerqueira G.C."/>
            <person name="Chen F."/>
            <person name="Chen W."/>
            <person name="Choi C."/>
            <person name="Clum A."/>
            <person name="Dos Santos R.A."/>
            <person name="Damasio A.R."/>
            <person name="Diallinas G."/>
            <person name="Emri T."/>
            <person name="Fekete E."/>
            <person name="Flipphi M."/>
            <person name="Freyberg S."/>
            <person name="Gallo A."/>
            <person name="Gournas C."/>
            <person name="Habgood R."/>
            <person name="Hainaut M."/>
            <person name="Harispe M.L."/>
            <person name="Henrissat B."/>
            <person name="Hilden K.S."/>
            <person name="Hope R."/>
            <person name="Hossain A."/>
            <person name="Karabika E."/>
            <person name="Karaffa L."/>
            <person name="Karanyi Z."/>
            <person name="Krasevec N."/>
            <person name="Kuo A."/>
            <person name="Kusch H."/>
            <person name="LaButti K."/>
            <person name="Lagendijk E.L."/>
            <person name="Lapidus A."/>
            <person name="Levasseur A."/>
            <person name="Lindquist E."/>
            <person name="Lipzen A."/>
            <person name="Logrieco A.F."/>
            <person name="MacCabe A."/>
            <person name="Maekelae M.R."/>
            <person name="Malavazi I."/>
            <person name="Melin P."/>
            <person name="Meyer V."/>
            <person name="Mielnichuk N."/>
            <person name="Miskei M."/>
            <person name="Molnar A.P."/>
            <person name="Mule G."/>
            <person name="Ngan C.Y."/>
            <person name="Orejas M."/>
            <person name="Orosz E."/>
            <person name="Ouedraogo J.P."/>
            <person name="Overkamp K.M."/>
            <person name="Park H.-S."/>
            <person name="Perrone G."/>
            <person name="Piumi F."/>
            <person name="Punt P.J."/>
            <person name="Ram A.F."/>
            <person name="Ramon A."/>
            <person name="Rauscher S."/>
            <person name="Record E."/>
            <person name="Riano-Pachon D.M."/>
            <person name="Robert V."/>
            <person name="Roehrig J."/>
            <person name="Ruller R."/>
            <person name="Salamov A."/>
            <person name="Salih N.S."/>
            <person name="Samson R.A."/>
            <person name="Sandor E."/>
            <person name="Sanguinetti M."/>
            <person name="Schuetze T."/>
            <person name="Sepcic K."/>
            <person name="Shelest E."/>
            <person name="Sherlock G."/>
            <person name="Sophianopoulou V."/>
            <person name="Squina F.M."/>
            <person name="Sun H."/>
            <person name="Susca A."/>
            <person name="Todd R.B."/>
            <person name="Tsang A."/>
            <person name="Unkles S.E."/>
            <person name="van de Wiele N."/>
            <person name="van Rossen-Uffink D."/>
            <person name="Oliveira J.V."/>
            <person name="Vesth T.C."/>
            <person name="Visser J."/>
            <person name="Yu J.-H."/>
            <person name="Zhou M."/>
            <person name="Andersen M.R."/>
            <person name="Archer D.B."/>
            <person name="Baker S.E."/>
            <person name="Benoit I."/>
            <person name="Brakhage A.A."/>
            <person name="Braus G.H."/>
            <person name="Fischer R."/>
            <person name="Frisvad J.C."/>
            <person name="Goldman G.H."/>
            <person name="Houbraken J."/>
            <person name="Oakley B."/>
            <person name="Pocsi I."/>
            <person name="Scazzocchio C."/>
            <person name="Seiboth B."/>
            <person name="vanKuyk P.A."/>
            <person name="Wortman J."/>
            <person name="Dyer P.S."/>
            <person name="Grigoriev I.V."/>
        </authorList>
    </citation>
    <scope>NUCLEOTIDE SEQUENCE [LARGE SCALE GENOMIC DNA]</scope>
    <source>
        <strain evidence="4">CBS 506.65</strain>
    </source>
</reference>
<sequence length="294" mass="32134">MTADGDLGANKGLELEILRVESLLALKKTAVPTMAQIPTPPASRCASEPADGSQEGGRKPVVAEVTSGELLESLDQALERYLELLDRHQKLQVELGKCLSSGFLSLAHANYSSPPGRRYGVDYYDDRMKATRKISLEPTVVTSDTETFIEENRQPDTPRHAFTITHAPREDNPATEDKETGRGDGGEKPMEPPTPTEQPGVNSHEGEQRSVSTSGSETEAAASVKPKPARKVFRSWDPITWYGILVPPSLRHAQKSFTEAVEGPVSGLAGTVVEMKEAEEKILELRKAIEQRNH</sequence>
<dbReference type="GeneID" id="34610499"/>